<evidence type="ECO:0000259" key="1">
    <source>
        <dbReference type="Pfam" id="PF25583"/>
    </source>
</evidence>
<organism evidence="2 3">
    <name type="scientific">Pseudanabaena catenata USMAC16</name>
    <dbReference type="NCBI Taxonomy" id="1855837"/>
    <lineage>
        <taxon>Bacteria</taxon>
        <taxon>Bacillati</taxon>
        <taxon>Cyanobacteriota</taxon>
        <taxon>Cyanophyceae</taxon>
        <taxon>Pseudanabaenales</taxon>
        <taxon>Pseudanabaenaceae</taxon>
        <taxon>Pseudanabaena</taxon>
    </lineage>
</organism>
<keyword evidence="3" id="KW-1185">Reference proteome</keyword>
<evidence type="ECO:0000313" key="3">
    <source>
        <dbReference type="Proteomes" id="UP001152872"/>
    </source>
</evidence>
<dbReference type="Proteomes" id="UP001152872">
    <property type="component" value="Unassembled WGS sequence"/>
</dbReference>
<accession>A0A9X4M6M5</accession>
<dbReference type="EMBL" id="VBTY01000058">
    <property type="protein sequence ID" value="MDG3494678.1"/>
    <property type="molecule type" value="Genomic_DNA"/>
</dbReference>
<reference evidence="2" key="1">
    <citation type="submission" date="2019-05" db="EMBL/GenBank/DDBJ databases">
        <title>Whole genome sequencing of Pseudanabaena catenata USMAC16.</title>
        <authorList>
            <person name="Khan Z."/>
            <person name="Omar W.M."/>
            <person name="Convey P."/>
            <person name="Merican F."/>
            <person name="Najimudin N."/>
        </authorList>
    </citation>
    <scope>NUCLEOTIDE SEQUENCE</scope>
    <source>
        <strain evidence="2">USMAC16</strain>
    </source>
</reference>
<feature type="domain" description="WCX" evidence="1">
    <location>
        <begin position="244"/>
        <end position="279"/>
    </location>
</feature>
<name>A0A9X4M6M5_9CYAN</name>
<evidence type="ECO:0000313" key="2">
    <source>
        <dbReference type="EMBL" id="MDG3494678.1"/>
    </source>
</evidence>
<dbReference type="RefSeq" id="WP_009626763.1">
    <property type="nucleotide sequence ID" value="NZ_VBTY01000058.1"/>
</dbReference>
<gene>
    <name evidence="2" type="ORF">FEV09_08900</name>
</gene>
<sequence>MSRKGESITLSIKERDKANLEAIALELGMTWGDRPNISKLVEAIARKQIKISKNNDWASDRIETLSCTFKLLIDYGELDHAKVIANLLLERSELSSPLRRDVEQFLDKPPEIWRHTIDRYIKQQQPFRLQYLDAADYPHQFSIYYAQVTPHDKRLYLDCWCEESASSDDVVNLKHNRCLRLDRIPAEAAITSIQGKWRSQLAYIHVTFNLSGNLAFAYQPREEDIAHTWLDTSPPTRQIIRKISSTFWFYREIMPYAEDCEIIEPEDVREKFKEKVRSLYLKYQDSSL</sequence>
<protein>
    <submittedName>
        <fullName evidence="2">WYL domain-containing protein</fullName>
    </submittedName>
</protein>
<dbReference type="InterPro" id="IPR057727">
    <property type="entry name" value="WCX_dom"/>
</dbReference>
<dbReference type="AlphaFoldDB" id="A0A9X4M6M5"/>
<proteinExistence type="predicted"/>
<comment type="caution">
    <text evidence="2">The sequence shown here is derived from an EMBL/GenBank/DDBJ whole genome shotgun (WGS) entry which is preliminary data.</text>
</comment>
<dbReference type="Pfam" id="PF25583">
    <property type="entry name" value="WCX"/>
    <property type="match status" value="1"/>
</dbReference>